<evidence type="ECO:0000259" key="1">
    <source>
        <dbReference type="Pfam" id="PF04669"/>
    </source>
</evidence>
<gene>
    <name evidence="2" type="ORF">BaRGS_00009294</name>
</gene>
<protein>
    <recommendedName>
        <fullName evidence="1">Polysaccharide biosynthesis domain-containing protein</fullName>
    </recommendedName>
</protein>
<evidence type="ECO:0000313" key="3">
    <source>
        <dbReference type="Proteomes" id="UP001519460"/>
    </source>
</evidence>
<organism evidence="2 3">
    <name type="scientific">Batillaria attramentaria</name>
    <dbReference type="NCBI Taxonomy" id="370345"/>
    <lineage>
        <taxon>Eukaryota</taxon>
        <taxon>Metazoa</taxon>
        <taxon>Spiralia</taxon>
        <taxon>Lophotrochozoa</taxon>
        <taxon>Mollusca</taxon>
        <taxon>Gastropoda</taxon>
        <taxon>Caenogastropoda</taxon>
        <taxon>Sorbeoconcha</taxon>
        <taxon>Cerithioidea</taxon>
        <taxon>Batillariidae</taxon>
        <taxon>Batillaria</taxon>
    </lineage>
</organism>
<proteinExistence type="predicted"/>
<dbReference type="InterPro" id="IPR021148">
    <property type="entry name" value="Polysacc_synth_dom"/>
</dbReference>
<dbReference type="EMBL" id="JACVVK020000044">
    <property type="protein sequence ID" value="KAK7499319.1"/>
    <property type="molecule type" value="Genomic_DNA"/>
</dbReference>
<dbReference type="InterPro" id="IPR008476">
    <property type="entry name" value="PBDC1_metazoa/fungi"/>
</dbReference>
<comment type="caution">
    <text evidence="2">The sequence shown here is derived from an EMBL/GenBank/DDBJ whole genome shotgun (WGS) entry which is preliminary data.</text>
</comment>
<dbReference type="Pfam" id="PF04669">
    <property type="entry name" value="PBDC1"/>
    <property type="match status" value="1"/>
</dbReference>
<dbReference type="InterPro" id="IPR023139">
    <property type="entry name" value="PBDC1-like_dom_sf"/>
</dbReference>
<feature type="domain" description="Polysaccharide biosynthesis" evidence="1">
    <location>
        <begin position="64"/>
        <end position="187"/>
    </location>
</feature>
<keyword evidence="3" id="KW-1185">Reference proteome</keyword>
<dbReference type="AlphaFoldDB" id="A0ABD0LIJ0"/>
<evidence type="ECO:0000313" key="2">
    <source>
        <dbReference type="EMBL" id="KAK7499319.1"/>
    </source>
</evidence>
<dbReference type="Proteomes" id="UP001519460">
    <property type="component" value="Unassembled WGS sequence"/>
</dbReference>
<accession>A0ABD0LIJ0</accession>
<dbReference type="PANTHER" id="PTHR13410">
    <property type="entry name" value="PROTEIN PBDC1"/>
    <property type="match status" value="1"/>
</dbReference>
<dbReference type="PANTHER" id="PTHR13410:SF9">
    <property type="entry name" value="PROTEIN PBDC1"/>
    <property type="match status" value="1"/>
</dbReference>
<dbReference type="Gene3D" id="1.10.3560.10">
    <property type="entry name" value="yst0336 like domain"/>
    <property type="match status" value="1"/>
</dbReference>
<reference evidence="2 3" key="1">
    <citation type="journal article" date="2023" name="Sci. Data">
        <title>Genome assembly of the Korean intertidal mud-creeper Batillaria attramentaria.</title>
        <authorList>
            <person name="Patra A.K."/>
            <person name="Ho P.T."/>
            <person name="Jun S."/>
            <person name="Lee S.J."/>
            <person name="Kim Y."/>
            <person name="Won Y.J."/>
        </authorList>
    </citation>
    <scope>NUCLEOTIDE SEQUENCE [LARGE SCALE GENOMIC DNA]</scope>
    <source>
        <strain evidence="2">Wonlab-2016</strain>
    </source>
</reference>
<name>A0ABD0LIJ0_9CAEN</name>
<sequence>MTSWPKWEGNSKFVYLNPRHISALFRRQCRKFGLHCAYCVGSAQELQNVSSTLQADNLGNSADVELQWAMKASDHAEVYFNLISSVDPALLRLTPVDDEIYRKFRETFPDMKVDQVDEEELKSPEGKQKWREFCEAFKDKVEDYNYGTLLRLRSDEDYTQENSTFCVRVQFLAIEIARNREKHNDRLRYTHGKLKDTEPKAS</sequence>